<dbReference type="EMBL" id="BTGB01000001">
    <property type="protein sequence ID" value="GMM44058.1"/>
    <property type="molecule type" value="Genomic_DNA"/>
</dbReference>
<sequence length="396" mass="45619">MFGYIQFRNGSDNYRTPPEFQNAAREHVAAHLAQMRLQKQQNNQIHSHIHNQNHNQQKSKLQVIQEHPQVIQQQHSQIQHNKSQYINSPLRQATANANIVDSDEASSIDSGRSGCSLSADAAKSLLEAQQRSLEEAMDDRSLFSHVTVSTNATLLPNNSDTLPLSNVIPTDFTDYYSPDLDVARFSNGRPVFTKRPLKNWQINDVRSLLIYPQLRPEWNGKIPNVLSPSSSSSSSKTLRIQIIPPHLPDPMITDYLAHSDIYEEAKFDESFRVQTAKFIVERARRRHKQMLIDSFDVQPEQFNENNLTGNIQYDCYFKFEWRNIIENFMLNLGIEYQCRIEFKLKMSKIAKHKSNNTTLQKAILNKKTITENDKLAIWKDIQASVHNSLNMDGWSV</sequence>
<gene>
    <name evidence="1" type="ORF">DAPK24_006330</name>
</gene>
<evidence type="ECO:0000313" key="1">
    <source>
        <dbReference type="EMBL" id="GMM44058.1"/>
    </source>
</evidence>
<organism evidence="1 2">
    <name type="scientific">Pichia kluyveri</name>
    <name type="common">Yeast</name>
    <dbReference type="NCBI Taxonomy" id="36015"/>
    <lineage>
        <taxon>Eukaryota</taxon>
        <taxon>Fungi</taxon>
        <taxon>Dikarya</taxon>
        <taxon>Ascomycota</taxon>
        <taxon>Saccharomycotina</taxon>
        <taxon>Pichiomycetes</taxon>
        <taxon>Pichiales</taxon>
        <taxon>Pichiaceae</taxon>
        <taxon>Pichia</taxon>
    </lineage>
</organism>
<dbReference type="Pfam" id="PF17235">
    <property type="entry name" value="STD1"/>
    <property type="match status" value="1"/>
</dbReference>
<name>A0AAV5QXS3_PICKL</name>
<keyword evidence="2" id="KW-1185">Reference proteome</keyword>
<proteinExistence type="predicted"/>
<dbReference type="AlphaFoldDB" id="A0AAV5QXS3"/>
<dbReference type="InterPro" id="IPR035189">
    <property type="entry name" value="Std1/Mth1"/>
</dbReference>
<protein>
    <submittedName>
        <fullName evidence="1">Mth1 protein</fullName>
    </submittedName>
</protein>
<reference evidence="1 2" key="1">
    <citation type="journal article" date="2023" name="Elife">
        <title>Identification of key yeast species and microbe-microbe interactions impacting larval growth of Drosophila in the wild.</title>
        <authorList>
            <person name="Mure A."/>
            <person name="Sugiura Y."/>
            <person name="Maeda R."/>
            <person name="Honda K."/>
            <person name="Sakurai N."/>
            <person name="Takahashi Y."/>
            <person name="Watada M."/>
            <person name="Katoh T."/>
            <person name="Gotoh A."/>
            <person name="Gotoh Y."/>
            <person name="Taniguchi I."/>
            <person name="Nakamura K."/>
            <person name="Hayashi T."/>
            <person name="Katayama T."/>
            <person name="Uemura T."/>
            <person name="Hattori Y."/>
        </authorList>
    </citation>
    <scope>NUCLEOTIDE SEQUENCE [LARGE SCALE GENOMIC DNA]</scope>
    <source>
        <strain evidence="1 2">PK-24</strain>
    </source>
</reference>
<accession>A0AAV5QXS3</accession>
<comment type="caution">
    <text evidence="1">The sequence shown here is derived from an EMBL/GenBank/DDBJ whole genome shotgun (WGS) entry which is preliminary data.</text>
</comment>
<dbReference type="Proteomes" id="UP001378960">
    <property type="component" value="Unassembled WGS sequence"/>
</dbReference>
<evidence type="ECO:0000313" key="2">
    <source>
        <dbReference type="Proteomes" id="UP001378960"/>
    </source>
</evidence>